<evidence type="ECO:0000259" key="5">
    <source>
        <dbReference type="PROSITE" id="PS50268"/>
    </source>
</evidence>
<dbReference type="InterPro" id="IPR022385">
    <property type="entry name" value="Rhs_assc_core"/>
</dbReference>
<dbReference type="Pfam" id="PF17957">
    <property type="entry name" value="Big_7"/>
    <property type="match status" value="1"/>
</dbReference>
<dbReference type="GO" id="GO:0016020">
    <property type="term" value="C:membrane"/>
    <property type="evidence" value="ECO:0007669"/>
    <property type="project" value="InterPro"/>
</dbReference>
<dbReference type="RefSeq" id="WP_317832392.1">
    <property type="nucleotide sequence ID" value="NZ_CP136920.1"/>
</dbReference>
<dbReference type="SUPFAM" id="SSF49899">
    <property type="entry name" value="Concanavalin A-like lectins/glucanases"/>
    <property type="match status" value="6"/>
</dbReference>
<dbReference type="SMART" id="SM00112">
    <property type="entry name" value="CA"/>
    <property type="match status" value="5"/>
</dbReference>
<accession>A0AAQ3LA93</accession>
<feature type="domain" description="Cadherin" evidence="5">
    <location>
        <begin position="1435"/>
        <end position="1563"/>
    </location>
</feature>
<dbReference type="NCBIfam" id="TIGR03696">
    <property type="entry name" value="Rhs_assc_core"/>
    <property type="match status" value="1"/>
</dbReference>
<feature type="domain" description="Cadherin" evidence="5">
    <location>
        <begin position="2151"/>
        <end position="2246"/>
    </location>
</feature>
<dbReference type="PANTHER" id="PTHR32305">
    <property type="match status" value="1"/>
</dbReference>
<dbReference type="Proteomes" id="UP001304300">
    <property type="component" value="Chromosome"/>
</dbReference>
<dbReference type="GO" id="GO:0005509">
    <property type="term" value="F:calcium ion binding"/>
    <property type="evidence" value="ECO:0007669"/>
    <property type="project" value="InterPro"/>
</dbReference>
<keyword evidence="2" id="KW-0677">Repeat</keyword>
<dbReference type="Gene3D" id="2.60.40.10">
    <property type="entry name" value="Immunoglobulins"/>
    <property type="match status" value="17"/>
</dbReference>
<dbReference type="Pfam" id="PF17963">
    <property type="entry name" value="Big_9"/>
    <property type="match status" value="18"/>
</dbReference>
<dbReference type="InterPro" id="IPR041690">
    <property type="entry name" value="Cadherin_5"/>
</dbReference>
<evidence type="ECO:0000313" key="7">
    <source>
        <dbReference type="Proteomes" id="UP001304300"/>
    </source>
</evidence>
<dbReference type="SMART" id="SM00560">
    <property type="entry name" value="LamGL"/>
    <property type="match status" value="4"/>
</dbReference>
<dbReference type="InterPro" id="IPR006530">
    <property type="entry name" value="YD"/>
</dbReference>
<organism evidence="6 7">
    <name type="scientific">Rubellicoccus peritrichatus</name>
    <dbReference type="NCBI Taxonomy" id="3080537"/>
    <lineage>
        <taxon>Bacteria</taxon>
        <taxon>Pseudomonadati</taxon>
        <taxon>Verrucomicrobiota</taxon>
        <taxon>Opitutia</taxon>
        <taxon>Puniceicoccales</taxon>
        <taxon>Cerasicoccaceae</taxon>
        <taxon>Rubellicoccus</taxon>
    </lineage>
</organism>
<reference evidence="6 7" key="1">
    <citation type="submission" date="2023-10" db="EMBL/GenBank/DDBJ databases">
        <title>Rubellicoccus peritrichatus gen. nov., sp. nov., isolated from an algae of coral reef tank.</title>
        <authorList>
            <person name="Luo J."/>
        </authorList>
    </citation>
    <scope>NUCLEOTIDE SEQUENCE [LARGE SCALE GENOMIC DNA]</scope>
    <source>
        <strain evidence="6 7">CR14</strain>
    </source>
</reference>
<keyword evidence="7" id="KW-1185">Reference proteome</keyword>
<dbReference type="InterPro" id="IPR013783">
    <property type="entry name" value="Ig-like_fold"/>
</dbReference>
<dbReference type="NCBIfam" id="NF012211">
    <property type="entry name" value="tand_rpt_95"/>
    <property type="match status" value="18"/>
</dbReference>
<dbReference type="Pfam" id="PF25023">
    <property type="entry name" value="TEN_YD-shell"/>
    <property type="match status" value="3"/>
</dbReference>
<dbReference type="Pfam" id="PF17892">
    <property type="entry name" value="Cadherin_5"/>
    <property type="match status" value="1"/>
</dbReference>
<dbReference type="InterPro" id="IPR022409">
    <property type="entry name" value="PKD/Chitinase_dom"/>
</dbReference>
<evidence type="ECO:0000256" key="3">
    <source>
        <dbReference type="ARBA" id="ARBA00023157"/>
    </source>
</evidence>
<dbReference type="Gene3D" id="2.60.120.200">
    <property type="match status" value="6"/>
</dbReference>
<dbReference type="InterPro" id="IPR035986">
    <property type="entry name" value="PKD_dom_sf"/>
</dbReference>
<dbReference type="Pfam" id="PF13385">
    <property type="entry name" value="Laminin_G_3"/>
    <property type="match status" value="6"/>
</dbReference>
<dbReference type="InterPro" id="IPR002126">
    <property type="entry name" value="Cadherin-like_dom"/>
</dbReference>
<keyword evidence="3" id="KW-1015">Disulfide bond</keyword>
<dbReference type="SUPFAM" id="SSF49313">
    <property type="entry name" value="Cadherin-like"/>
    <property type="match status" value="6"/>
</dbReference>
<proteinExistence type="predicted"/>
<evidence type="ECO:0000256" key="2">
    <source>
        <dbReference type="ARBA" id="ARBA00022737"/>
    </source>
</evidence>
<dbReference type="KEGG" id="puo:RZN69_16595"/>
<dbReference type="Gene3D" id="2.130.10.10">
    <property type="entry name" value="YVTN repeat-like/Quinoprotein amine dehydrogenase"/>
    <property type="match status" value="2"/>
</dbReference>
<dbReference type="InterPro" id="IPR013320">
    <property type="entry name" value="ConA-like_dom_sf"/>
</dbReference>
<dbReference type="InterPro" id="IPR006558">
    <property type="entry name" value="LamG-like"/>
</dbReference>
<dbReference type="Gene3D" id="2.60.40.2810">
    <property type="match status" value="8"/>
</dbReference>
<evidence type="ECO:0000313" key="6">
    <source>
        <dbReference type="EMBL" id="WOO40240.1"/>
    </source>
</evidence>
<dbReference type="SUPFAM" id="SSF63829">
    <property type="entry name" value="Calcium-dependent phosphotriesterase"/>
    <property type="match status" value="1"/>
</dbReference>
<dbReference type="InterPro" id="IPR015943">
    <property type="entry name" value="WD40/YVTN_repeat-like_dom_sf"/>
</dbReference>
<protein>
    <submittedName>
        <fullName evidence="6">Ig-like domain-containing protein</fullName>
    </submittedName>
</protein>
<dbReference type="SUPFAM" id="SSF49299">
    <property type="entry name" value="PKD domain"/>
    <property type="match status" value="1"/>
</dbReference>
<dbReference type="InterPro" id="IPR015919">
    <property type="entry name" value="Cadherin-like_sf"/>
</dbReference>
<gene>
    <name evidence="6" type="ORF">RZN69_16595</name>
</gene>
<name>A0AAQ3LA93_9BACT</name>
<dbReference type="Gene3D" id="2.60.40.3440">
    <property type="match status" value="4"/>
</dbReference>
<evidence type="ECO:0000256" key="4">
    <source>
        <dbReference type="SAM" id="MobiDB-lite"/>
    </source>
</evidence>
<dbReference type="NCBIfam" id="TIGR01965">
    <property type="entry name" value="VCBS_repeat"/>
    <property type="match status" value="2"/>
</dbReference>
<dbReference type="InterPro" id="IPR050708">
    <property type="entry name" value="T6SS_VgrG/RHS"/>
</dbReference>
<dbReference type="Pfam" id="PF05345">
    <property type="entry name" value="He_PIG"/>
    <property type="match status" value="6"/>
</dbReference>
<dbReference type="GO" id="GO:0007156">
    <property type="term" value="P:homophilic cell adhesion via plasma membrane adhesion molecules"/>
    <property type="evidence" value="ECO:0007669"/>
    <property type="project" value="InterPro"/>
</dbReference>
<sequence>MLATASSVSAGTVSVLVDKAPSVNGGTVTGDLWQLSGQGGNINSGFTLNGDWLFPGTPNFNFNGAPDYSGVEAGDGSSSPSGYWWTINSGVMLGYLRTQIDPTSLLAASSAQSPTGSRTAHLNSSSDSPGDFATLRNLTIQNQVGEVSIPPGAYGDFTINQPNSIVLGEAGAAESSVYHFQRINLNSGTSIQLVGPVEIRLKNSLHANGTIGNPSHPEWLTLHMPNGDFTLNSGSRLDGLVIAPNGRVTVNGNTVLNGGSSSKYFTLNSGGQVIGRDLVFPDSGGNQNQPPSATAASFSIDEDTILQANLSGNDPDGDPLTFALVQEPVNGVLSLISDGTFSYTPNTDFHGNDSFSFTVSDESETSAAAIVSLSIAPVNDAPTAAVEAFSVLEDIATSLNISATDLDGDTLAASILSASGGKLTGDLTNGFVFTPTANFNGPASFSLRVIDGKGGEALVDESFSIIPVNDAPEFTSPAITAVREDELYVYTVTTLDVDTGDVVTVTADTLPAWLSFDSVTLAGTPTNAEVGVHTVVLTATDLAGDFVTQSFTISVNNVNDAPVATAASFSTDEDMALTGQLSGADDDGDSLSFALGINASNGAVTLNADGSFSYAPNENYNGSDSFTFTVYDGALTSATATVSLTIAPVNDVPVAAALNIGTNEDSPVDVLLSASDIDGDLLSFTVIDSPSNGTLSGVAPDLVYMPNSNYNGSDSFTYRVNDGQLDSAPVTVALTVNAINDAPKITSVAITSVNEDELYSYTVTISDVDTGDLVTVVADTLPAWLSFDGATLAGTPVNAEVGAHNVVLTATDLAGASDSQTFTITVSNVNDAPVAVAASFATDEDTTLSSQLTGSDEDSDALTFSVETLPGNGVLSLNADGSFSYTPNANYNGSDSFTFDVNDGVATSVAATVDITVNSINDAPIAISSSFTTQEDTELTSSLAGTDVDGDDLSFEIAEVPTQGSLVLNSDGSFSYTPGANYHGVDSFSFTVSDGSLSSEVAVVSLGISPVNDLPVADILPFIVEEDTATAIMISASDADSDSLSASIISFSGGLLSGDLSNGFIFNPDENYFGPASFVVEINDGNGGVATLSENFTINAVNDTPIANVDSAVTDEDIAVAITLSGLDIDGDALTFAIVDAPSNGTLSGILPNMTYTPAENFNGSDSFTFSVNDGVETSDPAIVSITVNPVNDAPFFTSTAVTNVDEDVAYTYLITAEDVDAGDVVTINADILPVWLNFDGLALSGTPTNAEVGVHDVLLTATDPTGDSVTQGFTVTVNNVNDAPVAAAASFATAEDITLTDQLAGSDDDGDLLSFALVGNASNGSVTVNADGSFTYSPDENYNGPDSFSFTVSDDVLTSAAAMVNLTVTPVNDAPIAAALSLVVDEDSAVDVLLFASDIDGDSLSFTVVDAPVNGTLSGIAPDMTYTPNANYNGSDSFTYRVNDGQLDSALVTATLVVNAVNDAPEITSVAITSINEDELYTYSVTASDVDAGDIVTITADTLPAWLSFDGTILTGMPTNAEVGTHEVVLTATDLAGDAAIQAFTIRVNNVNDTPVAIAASFTTDEDNAFSGQLTGSDDDGDSLTFALMENASDGNVTVNADGSFEYVPNTNFHGADSFSFIVSDGTVISAPAIVSVTIVPVNDAPFGVIADIQVLEDAAQYPIDLYQSFSDEETADSNLSFTLVENTDSSLINPVFSVDAVSGFLVLAFAQNANGNASLTLRVTDDDSSNPLSTELTFAVAVIPVNDGPQIISAAVTTAVEETPYTYQVEVTDPEDSNNGTDLSFALSNTPDGMVISATGLISWTPEEGILSAPDITVSVADGGEDNAQAATQTFSIAVTPVNDPPVASPLPVQMVNEDESIRITFIGSDVDNSVLLPVITSQPSHGSVSPYAGLTWEYQPEAEYSGPDSFTFYLTDGELNSEEITVSLDVLPVNDIPVSVADSVTTAEDQPVDIDVIANDVDVESQATLSIYDYNQAQYGAVSLNGDGTLRYTPNEDFYGDDSFRYRVQDDHDPAAVSLFAVVTVTVTPVNDAPSGVIADVEVDEDSAPFTIDLRAVISDVDDPMDALNFSVIGNTDESLLTASADNLTGILSLVFAPDATGNAQITVRASDGELDYDTSFQVTVFPVSDPPVGTIADVVAAEDQSPTQINLYSAFSDDIDADNVMSYQILSPGDAALIDLQLLTDSSSGDLILQIAYLPDAFGSTSITVSATDSSNLTTEVTFAVTVTSVNDAPVITSSPLLTATEDQTYTYLVTVDDVDDANNGADLNFSLANAPTGMIVSTTGLIEWTPLEGVLSADDVTVTVTDGGEDGALPASQTFSITVTPINDAPVATAVPMQVVAEDDSVVITLTGTDVDSPATTTVIQNAPVNGTLENLGNQQYRYSPNADYYGSDHLAFYVTDGELDSSPETVNILVEPVNDAPVAVADSSTINENASVDLPVLANDSDPDLDPISIDQFTQPANGTVTSVSGGILRYEPDYGFSGTDTFTYTVTDGIISSVPATVSIIVNAVNFTPVAVDDIINVAENGSVTFSPLDNDTDADLEDILTIIDFSQPLYGELTLSSDARSVTYTPNPDFYYEDTFAYTISDNSSLGEKTATAIVKIDVIPDSVNSAPFVVVDENEITVLMSSPAVTLSGFVTDDGLPLNDLSAGWFQFSGPGNVQFSTTESSIPPDSDVSVEATFDTPGDYEIFLYGYDTELYGIEVILIRVEFDNYDPIGAIADINALEDESSVAVDLFASFDDIETADEALLYEVTGNTNDTLVSPVVNISTGELELPLAPNASGVALITVKVTDEKNASVEASFTLTVQAVNDAPTALDDTITVAEAGMVTVDVLANDSDVDSAGFIITGFTSGAYGAVSQTLDNQLTYSHDSSESLSDSFTYSIEDEQGESSTATVVVTITPVNDAPVAVADTLYIEQGGTEPSFNIIANDFDPEGDAFTVAEVSAPTIGSLTDLGNGLVSYTHAGLELEGEFTYTLQDVHGAISTGLVSIRVVDTQPPVAVDDTLDSFEDVATFWDITANDSDPEGAAVAVTDVFNSVNCDVQLNQDGTVTVTPLADYVGVVSFQYRINDGFLNSEPANVTLNLAPVNDAPYFTYATELSVQEDSGPHSFANWANFNPGPTNELTQQPLSYTVTNLSNPTLFAVAPAIALDGSISFEPAADAFGECLVSVVVRDDGGTDNGGVDASDAVTFLITVYPEARGRTYTTSADFEEGDLLALLTNVPGELYGKNDISVFNYIWVAKTDKGTVVRIDINTGEILGEYRTAPEGQPLSPSRTTVDARGGVWVGNRGGNGVVHVISPLDPNIIDRNGDGLLNTSTGLGDILPWPNTNNADATGGVSTAEDELIQHYVKVNSSGIRHVSVNNDNNVWVSGTSGRRFDLIDGETGEIIRSEGSVGRGGYGGLVTPDDVLWSTRPILRWDTTQPLAGPEGGSWRTYPFDSYGSGIDSQGNVWISQYGGGVVRKFDPNGDPIGVYSHGNRGRARGVAADFNDHIWVAHSDGGTVGHLLNDGTFIGNVSCGRGPAGVALDANGKIWVTNRSGGTLTRINPNIGPIGADGVTPIGVVELTTRHLGSNNLYTYSDMTGSTLQSFNQVRRWSTVYDSSIPNADWGPLQWTADFCGASGLEIMVELSDDGDNFTPPEPITASDPTPSAQGRYIRVTVNFVLDDDGVSPRLYDLTVGTVGYGLPTPSVPDWSVGIDAPENLEVEWPNPGIFTGRVCNNGAYTDNDNVTLQWSLLSGPGSATFSDDTAALTEIEFEGPGDYIIELLAVRDSEIRTAQVPIHVIPLNQAPWVEAGDTIYLDAITDLALLEGQVFDDGLPEGVAVTTLWSKKEGPGDVSFVDSASLITEATFSQPGIYVLELTADDTELTFTDTVEIRVAMTCSVIPDESISAWYPANSVASEIIRDNDAISQNDAAYRTGQIGQAFSFDGSNDFFLSYGHPNVDINAFDEGFTVEFWTYLDDGDSSGTFVSWIDQGVEGVSFGRSSYLGRKLWVNLRSPTGEDRFYESSDALYYGSWRHVTITYSRQTGMLRFYLNAQYWNQWEVGDLEMDTQGDLQIGKGDRGYIDGAIDELTFYSRALDPEDIWAIYDASLSGKCLLPGNTPPLVNAGPDLAINSTGQAVTLQGTASDDGEPRTPLKTVWALQSGPGEAVFADTTDPQTEVSFTIEGVYMLKLSASDGEVVASDIMQVQVGQSCMTQTDDSIVAWWTGNESTAELIHDNEAGLSRGTYRDGVVGRSFDFTGSSYVRVEADETLDLNRYAGFTLEFWAQVDEGDDFGTLLAWSPVLGDYGVEVYRSGYLGRRLNINMRSPDGADSIYTTNDTLYYSGWNHYAFTYDRFTGWLRYYKNAQLLHEWQVGDLELDTQGDLFVGYGKSGYFDGSIDELSFYSRALTPEELWDISDAGAIGKCLNFNNQAPVVDAGSDTGIADISTILALKGSVQDDGLPLGNPLDVEWTKTAGPGTVVFSDATDPQSTVTFSAEGTYELTLSAFDGQISIKDTIVVQVAQTCYTGVDPELLAWWPGNQTADDVTGSHPGGMIRSGYRSARVGSGFDFTGSSYMRVPESDELDINQYEGFTIEFWVYADDGDNFGTLFSWADSEGQGLTVYRSNHLGRRINIDLRDADGTERRYRSASDLLTSGNWYHFTYTYDRDTGLLRIYRNAYLYDEWQIGDIAIDTLGELRLGWGSRNGYFDGSLDEVSLYSRALDPEEISEIYASDAIGKCLPIENETPLVYAGIDAAISGTAVSLALEGYVFDDGLPPGNTVQIAWSKLNGPGEVIFVDDADPETSVSFSADGLYELELSAFDGQAISKDVIVVQVGSDCLASENYGLISWWPANQNPNDLFSNNHGGIVRAGYRQGYVGSAFDLSGSGYVRVDDEMELSLNEYDGFTIEFWCYADDGDDFGTLFSWADSDGQGLTVYRSDHLGRRINIDLRGADGTERRYRSSSDLLLYSNWYHFAYTYDRNSGLLRVYRNAYLYDEWQVGDISFDTLGDLRMGWGSRNGYFDGALDEVSFYSRALKPEEVSACYLSGSIGKCLPIGNEAPLVYAGEDTGVSDLTEPLNLDGIVFDDGLPAGNSLQIAWSQLSGPGVATFSDSAQAQTMVSFDAEGLYELELSAYDGQVLSTDVLLVQVASGCETGDIDGLIGWWSANQSDENFASSGDGALVRSGYRVGYVGSAFELSGAGYVRVAENTVLDLNQYDGFTIEFWCYADDGDNFGTLLSWADSEGQGLTIYRSDHLGRRMNIDLRDAIGTERRYRSTSDLFFYSNWYHFTYTYDRNTGLLRIYRNAYLYNEWQIGDINFDALGDLRIGWGSRNGYFDGAIDEVSLFNRALASEEISTIYSAGAKGKCLPQDNESPIVYAGIDKEISVGVPVLLTGQVFDDGLPGDSPLAVRWSKLQGPGNAIFSTPDAFNTEVTFDQTGRYEVELFANDGLAESRDIVEFTVGGACSVIPDSSLLYWLTGNQTTADLVSGDSAGLSRSGYRTGLVGSGFDFSGSGYLRVAERTELDLNQYNGFTIEGWFYADDGDSSGVLLSWADTDGQGLSIFRSDYQGRRININLRDVDGTDRTQKTGDTLYYGNWYHLAFTYERSTGELHVYRGGSLLNNWSVGDIPFDSLGDLRIGWGSQGYFDGSIDELSIYSRALDITEIDAIYQAGWIGKCHPDPANNGPTVTLAGPNNITLPANILDYTVSAFDDGLPADQNLSLQWRQISGPGVITFEPASIAGDNIYNIESITTLTMPAIAGDYTIEVVVSDGMAETVKSQTVTVWPKPNEAPVVAIDNLSITEISVSETLDLTATASDDGFPLGNDLVATWSKFSGPGEVTFSPTVEINPGVAMGTSASFSETGDYRLRLQLSDGQFTTTDYVDISVYQGPEVELTSPIDGYVFRESDTIPLWANAFDPGGQIVSVEYFVDGVSVGQGSLIPNSITYTLDVAANSFGAINQGFSFYAQATDNDGYVTRSKTRTFLVVDGNYPAPDALIESPANDSVITAPTPVIGTVTTELLDSYVLEHRLKGASQWVEFANATVQVPTSAELAVFDPTLLRNGIYDVRLVATDLLGRSITDTIQVVVDSGMKIGHFTLAFEDLNIPVSGIPVQLLRTYDSRGALQGDFGPGWDLGIRTVQVYENRTIGEQWYLDTTSSGLGGRWVFKPLRPVVVSVVLGDDQVEQFEAYTEPQGTILGPEPTAAVLKFRPINGSVGSFTTVDGEIGYSMVDEGGGVYYVDDFGNGPLDPSRYVYTTTDGTKLEIEQILGLRKVTDRNQNILTITEDGITHSSGKSIEFTRDTQGRITQITDPEGNILSYEYDANDRLHKFIDRAGNDPDAPQYRLFTEYRYENANFPNYLTSIIDPRGIEAIASEYDDDGRLVAQKDADGNTIDFIHDIPNRKEYITDRLGVATVHEYDLEGNVVTTTTVDPNNPSGPGLTTTYSYDANRNETRMVDPLGNVTERSYDLATNNLLSETQYISDGAGGQTAVTTTYTYDAFSNPLTIKDAEDNVTTFAYDPATGDLLTQKDAENNLTTFTYDAAGNLETMTDADGNVTTNTYNRFGYVTATEILEADNTLLSSSTFTYDNNGNQTSQSQLRTLYDAQGNVTGTEQVVTSLDYDTENRVIKTTFNDNTFIETVYNDFGQVAIQRDQESEETQIFYDDRGNLILTIYPDLTEERMFYDLENRRVAFKDRRGFTTYFVYDELGRMTDTINPDATTPDPASLDLSDSRNLLSNAELADNPTASTVYDEIGRVVVSIDERSNATTFAYDPECGCSGRRANVTNALSQTTSFAYSLNGNQLSVTDANLHTTSFEYDDLNRPTKTIFHDNTFTETVYDELGRRVANIDQEGKRTEYVYDGLGRLITVKQPHPDTADTFIETHYGYDEVGNQISQTDAEGRTTYYQYDSLGRRTGRTLPEGQTETYTYFDDGTLKTRTDFNGHTTTYEYDKLNRMTASIADATHPSLTLSHAAARMDYVYNDAGQRVSALVSNQAQQTLDFTEWTYDERNRLATQLTARGNLTYAYDESNNLTGVTSSNTNGVELTYDYDVLNRLDKVFDAGASQPPLEHSYTYDLVGNLDTITYANGVVHDWDYNSLNRLTNLTLANASGSLNSYTYTLRASGHRSRQTETSGRVVDYTYDNLYRLKSETISSDPYAVDGSSSWTYDLVGNRLTQNSTVTNIAAQTETYSFNDWLDSHTYDSNGNTTASDGHTDEYDFMNRLVRRTKSDGGVIDITYDADGNRVTKTTAEGATHYLVDVNNLTGYAQVLEELDSTLTTERVYTYGLDLIAQHQLMPVLNPVGWETSYYLYDGLGTVRALADENGLISDAYTYDAWGNLINLQGTTPNSYLFTGEQWDTNLGMYFLRARYMSPDMGRFHTLDTYEGRNHAPITLNKYLYANANPVTFIDPSGQFSIKNVAMTTAIVGTLTTLANITITGIFATRALGGGDGPSGMMVTAGLNPGARGVITGVNAHLLGMNGSSWGALSGEVGMDPTTIGKKNRGIGYTLSFSFIFGAKEPKDLSGVGFTATWPVSIVHLIPKALLMAYAGSPNNMKNVVDILIALKRGKRQGRHTGSFRNPNVVVQFGLSGAETSIMSFGVRSNSFSATAGFTSSFRKIGPIGNSGGVLNEMFSSYGSLLNQKNEFASDPYKMFGYF</sequence>
<evidence type="ECO:0000256" key="1">
    <source>
        <dbReference type="ARBA" id="ARBA00022729"/>
    </source>
</evidence>
<dbReference type="InterPro" id="IPR056823">
    <property type="entry name" value="TEN-like_YD-shell"/>
</dbReference>
<feature type="region of interest" description="Disordered" evidence="4">
    <location>
        <begin position="109"/>
        <end position="128"/>
    </location>
</feature>
<feature type="domain" description="Cadherin" evidence="5">
    <location>
        <begin position="1673"/>
        <end position="1753"/>
    </location>
</feature>
<dbReference type="SMART" id="SM00089">
    <property type="entry name" value="PKD"/>
    <property type="match status" value="6"/>
</dbReference>
<dbReference type="InterPro" id="IPR006644">
    <property type="entry name" value="Cadg"/>
</dbReference>
<dbReference type="SUPFAM" id="SSF101898">
    <property type="entry name" value="NHL repeat"/>
    <property type="match status" value="1"/>
</dbReference>
<dbReference type="Pfam" id="PF22352">
    <property type="entry name" value="K319L-like_PKD"/>
    <property type="match status" value="1"/>
</dbReference>
<dbReference type="NCBIfam" id="TIGR01643">
    <property type="entry name" value="YD_repeat_2x"/>
    <property type="match status" value="5"/>
</dbReference>
<dbReference type="EMBL" id="CP136920">
    <property type="protein sequence ID" value="WOO40240.1"/>
    <property type="molecule type" value="Genomic_DNA"/>
</dbReference>
<dbReference type="PROSITE" id="PS50268">
    <property type="entry name" value="CADHERIN_2"/>
    <property type="match status" value="3"/>
</dbReference>
<dbReference type="Gene3D" id="2.180.10.10">
    <property type="entry name" value="RHS repeat-associated core"/>
    <property type="match status" value="3"/>
</dbReference>
<dbReference type="SMART" id="SM00736">
    <property type="entry name" value="CADG"/>
    <property type="match status" value="7"/>
</dbReference>
<keyword evidence="1" id="KW-0732">Signal</keyword>
<dbReference type="InterPro" id="IPR010221">
    <property type="entry name" value="VCBS_dom"/>
</dbReference>
<dbReference type="PANTHER" id="PTHR32305:SF15">
    <property type="entry name" value="PROTEIN RHSA-RELATED"/>
    <property type="match status" value="1"/>
</dbReference>